<dbReference type="GO" id="GO:0005737">
    <property type="term" value="C:cytoplasm"/>
    <property type="evidence" value="ECO:0007669"/>
    <property type="project" value="UniProtKB-SubCell"/>
</dbReference>
<evidence type="ECO:0000256" key="3">
    <source>
        <dbReference type="ARBA" id="ARBA00022552"/>
    </source>
</evidence>
<keyword evidence="4 5" id="KW-0143">Chaperone</keyword>
<dbReference type="NCBIfam" id="TIGR02273">
    <property type="entry name" value="16S_RimM"/>
    <property type="match status" value="1"/>
</dbReference>
<organism evidence="8 9">
    <name type="scientific">Vulcanimicrobium alpinum</name>
    <dbReference type="NCBI Taxonomy" id="3016050"/>
    <lineage>
        <taxon>Bacteria</taxon>
        <taxon>Bacillati</taxon>
        <taxon>Vulcanimicrobiota</taxon>
        <taxon>Vulcanimicrobiia</taxon>
        <taxon>Vulcanimicrobiales</taxon>
        <taxon>Vulcanimicrobiaceae</taxon>
        <taxon>Vulcanimicrobium</taxon>
    </lineage>
</organism>
<accession>A0AAN1XWH3</accession>
<feature type="domain" description="Ribosome maturation factor RimM PRC barrel" evidence="7">
    <location>
        <begin position="91"/>
        <end position="160"/>
    </location>
</feature>
<dbReference type="InterPro" id="IPR011961">
    <property type="entry name" value="RimM"/>
</dbReference>
<dbReference type="InterPro" id="IPR056792">
    <property type="entry name" value="PRC_RimM"/>
</dbReference>
<comment type="function">
    <text evidence="5">An accessory protein needed during the final step in the assembly of 30S ribosomal subunit, possibly for assembly of the head region. Essential for efficient processing of 16S rRNA. May be needed both before and after RbfA during the maturation of 16S rRNA. It has affinity for free ribosomal 30S subunits but not for 70S ribosomes.</text>
</comment>
<evidence type="ECO:0000256" key="4">
    <source>
        <dbReference type="ARBA" id="ARBA00023186"/>
    </source>
</evidence>
<comment type="subunit">
    <text evidence="5">Binds ribosomal protein uS19.</text>
</comment>
<gene>
    <name evidence="5 8" type="primary">rimM</name>
    <name evidence="8" type="ORF">WPS_19250</name>
</gene>
<evidence type="ECO:0000259" key="6">
    <source>
        <dbReference type="Pfam" id="PF01782"/>
    </source>
</evidence>
<dbReference type="InterPro" id="IPR011033">
    <property type="entry name" value="PRC_barrel-like_sf"/>
</dbReference>
<dbReference type="HAMAP" id="MF_00014">
    <property type="entry name" value="Ribosome_mat_RimM"/>
    <property type="match status" value="1"/>
</dbReference>
<keyword evidence="2 5" id="KW-0690">Ribosome biogenesis</keyword>
<dbReference type="Pfam" id="PF01782">
    <property type="entry name" value="RimM"/>
    <property type="match status" value="1"/>
</dbReference>
<protein>
    <recommendedName>
        <fullName evidence="5">Ribosome maturation factor RimM</fullName>
    </recommendedName>
</protein>
<proteinExistence type="inferred from homology"/>
<dbReference type="Pfam" id="PF24986">
    <property type="entry name" value="PRC_RimM"/>
    <property type="match status" value="1"/>
</dbReference>
<dbReference type="RefSeq" id="WP_317994299.1">
    <property type="nucleotide sequence ID" value="NZ_AP025523.1"/>
</dbReference>
<sequence length="169" mass="18057">MAGVFGLRGELKLDPSRIGDDALAVGLTLRATLRDGTTRELRIASLRPHKGRPLVRFDGIDDATAAQPLVGATLAIPRSAVVLKRDEYLDDDLRGCALVDASGAILGDVTAVEHYPAQDVLIVRVAGASPRTAMVPLVRTFVQQIDVTAKRIAVDLPRGLLDERDADQA</sequence>
<feature type="domain" description="RimM N-terminal" evidence="6">
    <location>
        <begin position="2"/>
        <end position="79"/>
    </location>
</feature>
<dbReference type="EMBL" id="AP025523">
    <property type="protein sequence ID" value="BDE06649.1"/>
    <property type="molecule type" value="Genomic_DNA"/>
</dbReference>
<keyword evidence="9" id="KW-1185">Reference proteome</keyword>
<dbReference type="SUPFAM" id="SSF50346">
    <property type="entry name" value="PRC-barrel domain"/>
    <property type="match status" value="1"/>
</dbReference>
<reference evidence="8 9" key="1">
    <citation type="journal article" date="2022" name="ISME Commun">
        <title>Vulcanimicrobium alpinus gen. nov. sp. nov., the first cultivated representative of the candidate phylum 'Eremiobacterota', is a metabolically versatile aerobic anoxygenic phototroph.</title>
        <authorList>
            <person name="Yabe S."/>
            <person name="Muto K."/>
            <person name="Abe K."/>
            <person name="Yokota A."/>
            <person name="Staudigel H."/>
            <person name="Tebo B.M."/>
        </authorList>
    </citation>
    <scope>NUCLEOTIDE SEQUENCE [LARGE SCALE GENOMIC DNA]</scope>
    <source>
        <strain evidence="8 9">WC8-2</strain>
    </source>
</reference>
<dbReference type="GO" id="GO:0042274">
    <property type="term" value="P:ribosomal small subunit biogenesis"/>
    <property type="evidence" value="ECO:0007669"/>
    <property type="project" value="UniProtKB-UniRule"/>
</dbReference>
<dbReference type="InterPro" id="IPR036976">
    <property type="entry name" value="RimM_N_sf"/>
</dbReference>
<comment type="domain">
    <text evidence="5">The PRC barrel domain binds ribosomal protein uS19.</text>
</comment>
<dbReference type="KEGG" id="vab:WPS_19250"/>
<keyword evidence="1 5" id="KW-0963">Cytoplasm</keyword>
<evidence type="ECO:0000313" key="8">
    <source>
        <dbReference type="EMBL" id="BDE06649.1"/>
    </source>
</evidence>
<dbReference type="InterPro" id="IPR009000">
    <property type="entry name" value="Transl_B-barrel_sf"/>
</dbReference>
<evidence type="ECO:0000256" key="2">
    <source>
        <dbReference type="ARBA" id="ARBA00022517"/>
    </source>
</evidence>
<keyword evidence="3 5" id="KW-0698">rRNA processing</keyword>
<dbReference type="GO" id="GO:0005840">
    <property type="term" value="C:ribosome"/>
    <property type="evidence" value="ECO:0007669"/>
    <property type="project" value="InterPro"/>
</dbReference>
<dbReference type="InterPro" id="IPR002676">
    <property type="entry name" value="RimM_N"/>
</dbReference>
<dbReference type="PANTHER" id="PTHR33692:SF1">
    <property type="entry name" value="RIBOSOME MATURATION FACTOR RIMM"/>
    <property type="match status" value="1"/>
</dbReference>
<dbReference type="GO" id="GO:0006364">
    <property type="term" value="P:rRNA processing"/>
    <property type="evidence" value="ECO:0007669"/>
    <property type="project" value="UniProtKB-UniRule"/>
</dbReference>
<comment type="subcellular location">
    <subcellularLocation>
        <location evidence="5">Cytoplasm</location>
    </subcellularLocation>
</comment>
<dbReference type="PANTHER" id="PTHR33692">
    <property type="entry name" value="RIBOSOME MATURATION FACTOR RIMM"/>
    <property type="match status" value="1"/>
</dbReference>
<comment type="similarity">
    <text evidence="5">Belongs to the RimM family.</text>
</comment>
<name>A0AAN1XWH3_UNVUL</name>
<evidence type="ECO:0000256" key="1">
    <source>
        <dbReference type="ARBA" id="ARBA00022490"/>
    </source>
</evidence>
<dbReference type="GO" id="GO:0043022">
    <property type="term" value="F:ribosome binding"/>
    <property type="evidence" value="ECO:0007669"/>
    <property type="project" value="InterPro"/>
</dbReference>
<dbReference type="Gene3D" id="2.40.30.60">
    <property type="entry name" value="RimM"/>
    <property type="match status" value="1"/>
</dbReference>
<evidence type="ECO:0000259" key="7">
    <source>
        <dbReference type="Pfam" id="PF24986"/>
    </source>
</evidence>
<dbReference type="Gene3D" id="2.30.30.240">
    <property type="entry name" value="PRC-barrel domain"/>
    <property type="match status" value="1"/>
</dbReference>
<dbReference type="AlphaFoldDB" id="A0AAN1XWH3"/>
<evidence type="ECO:0000256" key="5">
    <source>
        <dbReference type="HAMAP-Rule" id="MF_00014"/>
    </source>
</evidence>
<evidence type="ECO:0000313" key="9">
    <source>
        <dbReference type="Proteomes" id="UP001317532"/>
    </source>
</evidence>
<dbReference type="SUPFAM" id="SSF50447">
    <property type="entry name" value="Translation proteins"/>
    <property type="match status" value="1"/>
</dbReference>
<dbReference type="Proteomes" id="UP001317532">
    <property type="component" value="Chromosome"/>
</dbReference>